<evidence type="ECO:0000256" key="1">
    <source>
        <dbReference type="SAM" id="MobiDB-lite"/>
    </source>
</evidence>
<dbReference type="InterPro" id="IPR043504">
    <property type="entry name" value="Peptidase_S1_PA_chymotrypsin"/>
</dbReference>
<name>A0A401RSW4_CHIPU</name>
<dbReference type="InterPro" id="IPR009003">
    <property type="entry name" value="Peptidase_S1_PA"/>
</dbReference>
<dbReference type="PANTHER" id="PTHR14389">
    <property type="entry name" value="SI:CH1073-475A24.1"/>
    <property type="match status" value="1"/>
</dbReference>
<evidence type="ECO:0000313" key="3">
    <source>
        <dbReference type="Proteomes" id="UP000287033"/>
    </source>
</evidence>
<proteinExistence type="predicted"/>
<accession>A0A401RSW4</accession>
<dbReference type="AlphaFoldDB" id="A0A401RSW4"/>
<dbReference type="STRING" id="137246.A0A401RSW4"/>
<keyword evidence="3" id="KW-1185">Reference proteome</keyword>
<evidence type="ECO:0008006" key="4">
    <source>
        <dbReference type="Google" id="ProtNLM"/>
    </source>
</evidence>
<dbReference type="PANTHER" id="PTHR14389:SF3">
    <property type="entry name" value="PROTEIN FAM111A-LIKE"/>
    <property type="match status" value="1"/>
</dbReference>
<comment type="caution">
    <text evidence="2">The sequence shown here is derived from an EMBL/GenBank/DDBJ whole genome shotgun (WGS) entry which is preliminary data.</text>
</comment>
<gene>
    <name evidence="2" type="ORF">chiPu_0019706</name>
</gene>
<dbReference type="OrthoDB" id="10025068at2759"/>
<dbReference type="OMA" id="CYHVVEM"/>
<dbReference type="Gene3D" id="2.40.10.10">
    <property type="entry name" value="Trypsin-like serine proteases"/>
    <property type="match status" value="2"/>
</dbReference>
<feature type="compositionally biased region" description="Polar residues" evidence="1">
    <location>
        <begin position="36"/>
        <end position="48"/>
    </location>
</feature>
<dbReference type="SUPFAM" id="SSF50494">
    <property type="entry name" value="Trypsin-like serine proteases"/>
    <property type="match status" value="1"/>
</dbReference>
<dbReference type="EMBL" id="BEZZ01002129">
    <property type="protein sequence ID" value="GCC21239.1"/>
    <property type="molecule type" value="Genomic_DNA"/>
</dbReference>
<sequence>MLSFRLHPESGPKSSHLGWGVNGVNVPWYSQDRRMSSSSDEGSRTPTPQDAPGLRKDGNCLQRSTKQESDCLVRIALSGAENNYHECQMKHARSKRLDDCNPWGESKLQPGNYVEEFSLRTGRSPKNKYGNKKCAVQNLQKKEFTFSVCGDPDNIQYAFTADPSDTLLFALNTSCDFEEKVKSDNMILAYGEGPLRGLVNLDILCRYLPQHSHFRLLFLRAQNRDGAGSERPVPPEYPRNKNHVLFYVEPSGRTVGNNAQRIVLSDRIAQGQTKLCILGFEGETIREALVNDGRFDAKIEDDAHKLLEKVDPPRKIQFNNTVDALHGRSFQVEMSGPRRKAGGDDGGKSPKQRAGKSAESVAQLTRKELDGRGHEGGRCLLPRWHLEARRASLSRFKQSVSRNAELANVSERQYLNRHQQDALAPVPARAFRCISNRLSSVGYVTWKSSAALASGTCFILSERYLLTCYHVVEMMTEGAVPDSWPALVHDCAEVFFGYEEDGQKGQPLKLAAWLEIYDQALDYAVLELESTPGTLGLLELCANTLQTGTLYITGHPEGDKKKICPCVVMTGYPKASGYTAPELENLRSGIAREEAEDYTHETVLIASQAFNRLKFSNVITNKTEFHYGAAGSPIFNSEGSLVALHCGGEIYRKNKDPDKFYIEFGRPIPLILHDIISKSQTATTEKSEQLIATLQHFLM</sequence>
<dbReference type="Proteomes" id="UP000287033">
    <property type="component" value="Unassembled WGS sequence"/>
</dbReference>
<protein>
    <recommendedName>
        <fullName evidence="4">Serine protease</fullName>
    </recommendedName>
</protein>
<feature type="region of interest" description="Disordered" evidence="1">
    <location>
        <begin position="330"/>
        <end position="368"/>
    </location>
</feature>
<dbReference type="Pfam" id="PF13365">
    <property type="entry name" value="Trypsin_2"/>
    <property type="match status" value="1"/>
</dbReference>
<feature type="region of interest" description="Disordered" evidence="1">
    <location>
        <begin position="32"/>
        <end position="60"/>
    </location>
</feature>
<organism evidence="2 3">
    <name type="scientific">Chiloscyllium punctatum</name>
    <name type="common">Brownbanded bambooshark</name>
    <name type="synonym">Hemiscyllium punctatum</name>
    <dbReference type="NCBI Taxonomy" id="137246"/>
    <lineage>
        <taxon>Eukaryota</taxon>
        <taxon>Metazoa</taxon>
        <taxon>Chordata</taxon>
        <taxon>Craniata</taxon>
        <taxon>Vertebrata</taxon>
        <taxon>Chondrichthyes</taxon>
        <taxon>Elasmobranchii</taxon>
        <taxon>Galeomorphii</taxon>
        <taxon>Galeoidea</taxon>
        <taxon>Orectolobiformes</taxon>
        <taxon>Hemiscylliidae</taxon>
        <taxon>Chiloscyllium</taxon>
    </lineage>
</organism>
<evidence type="ECO:0000313" key="2">
    <source>
        <dbReference type="EMBL" id="GCC21239.1"/>
    </source>
</evidence>
<reference evidence="2 3" key="1">
    <citation type="journal article" date="2018" name="Nat. Ecol. Evol.">
        <title>Shark genomes provide insights into elasmobranch evolution and the origin of vertebrates.</title>
        <authorList>
            <person name="Hara Y"/>
            <person name="Yamaguchi K"/>
            <person name="Onimaru K"/>
            <person name="Kadota M"/>
            <person name="Koyanagi M"/>
            <person name="Keeley SD"/>
            <person name="Tatsumi K"/>
            <person name="Tanaka K"/>
            <person name="Motone F"/>
            <person name="Kageyama Y"/>
            <person name="Nozu R"/>
            <person name="Adachi N"/>
            <person name="Nishimura O"/>
            <person name="Nakagawa R"/>
            <person name="Tanegashima C"/>
            <person name="Kiyatake I"/>
            <person name="Matsumoto R"/>
            <person name="Murakumo K"/>
            <person name="Nishida K"/>
            <person name="Terakita A"/>
            <person name="Kuratani S"/>
            <person name="Sato K"/>
            <person name="Hyodo S Kuraku.S."/>
        </authorList>
    </citation>
    <scope>NUCLEOTIDE SEQUENCE [LARGE SCALE GENOMIC DNA]</scope>
</reference>